<reference evidence="11 12" key="1">
    <citation type="journal article" date="2013" name="J. Bacteriol.">
        <title>Roles of HynAB and Ech, the only two hydrogenases found in the model sulfate reducer Desulfovibrio gigas.</title>
        <authorList>
            <person name="Morais-Silva F.O."/>
            <person name="Santos C.I."/>
            <person name="Rodrigues R."/>
            <person name="Pereira I.A."/>
            <person name="Rodrigues-Pousada C."/>
        </authorList>
    </citation>
    <scope>NUCLEOTIDE SEQUENCE [LARGE SCALE GENOMIC DNA]</scope>
    <source>
        <strain evidence="12">ATCC 19364 / DSM 1382 / NCIMB 9332 / VKM B-1759</strain>
    </source>
</reference>
<evidence type="ECO:0000256" key="7">
    <source>
        <dbReference type="ARBA" id="ARBA00022741"/>
    </source>
</evidence>
<reference evidence="12" key="2">
    <citation type="submission" date="2013-07" db="EMBL/GenBank/DDBJ databases">
        <authorList>
            <person name="Morais-Silva F.O."/>
            <person name="Rezende A.M."/>
            <person name="Pimentel C."/>
            <person name="Resende D.M."/>
            <person name="Santos C.I."/>
            <person name="Clemente C."/>
            <person name="de Oliveira L.M."/>
            <person name="da Silva S.M."/>
            <person name="Costa D.A."/>
            <person name="Varela-Raposo A."/>
            <person name="Horacio E.C.A."/>
            <person name="Matos M."/>
            <person name="Flores O."/>
            <person name="Ruiz J.C."/>
            <person name="Rodrigues-Pousada C."/>
        </authorList>
    </citation>
    <scope>NUCLEOTIDE SEQUENCE [LARGE SCALE GENOMIC DNA]</scope>
    <source>
        <strain evidence="12">ATCC 19364 / DSM 1382 / NCIMB 9332 / VKM B-1759</strain>
    </source>
</reference>
<keyword evidence="9" id="KW-0460">Magnesium</keyword>
<dbReference type="Proteomes" id="UP000016587">
    <property type="component" value="Chromosome"/>
</dbReference>
<dbReference type="STRING" id="1121448.DGI_2500"/>
<dbReference type="PATRIC" id="fig|1121448.10.peg.2453"/>
<dbReference type="KEGG" id="dgg:DGI_2500"/>
<evidence type="ECO:0000256" key="9">
    <source>
        <dbReference type="ARBA" id="ARBA00022842"/>
    </source>
</evidence>
<keyword evidence="7" id="KW-0547">Nucleotide-binding</keyword>
<dbReference type="GO" id="GO:0046872">
    <property type="term" value="F:metal ion binding"/>
    <property type="evidence" value="ECO:0007669"/>
    <property type="project" value="UniProtKB-KW"/>
</dbReference>
<evidence type="ECO:0000256" key="1">
    <source>
        <dbReference type="ARBA" id="ARBA00004496"/>
    </source>
</evidence>
<evidence type="ECO:0000313" key="11">
    <source>
        <dbReference type="EMBL" id="AGW14239.1"/>
    </source>
</evidence>
<evidence type="ECO:0000256" key="3">
    <source>
        <dbReference type="ARBA" id="ARBA00019010"/>
    </source>
</evidence>
<keyword evidence="4" id="KW-0963">Cytoplasm</keyword>
<dbReference type="GO" id="GO:0005737">
    <property type="term" value="C:cytoplasm"/>
    <property type="evidence" value="ECO:0007669"/>
    <property type="project" value="UniProtKB-SubCell"/>
</dbReference>
<dbReference type="Pfam" id="PF02367">
    <property type="entry name" value="TsaE"/>
    <property type="match status" value="1"/>
</dbReference>
<evidence type="ECO:0000256" key="8">
    <source>
        <dbReference type="ARBA" id="ARBA00022840"/>
    </source>
</evidence>
<comment type="subcellular location">
    <subcellularLocation>
        <location evidence="1">Cytoplasm</location>
    </subcellularLocation>
</comment>
<organism evidence="11 12">
    <name type="scientific">Megalodesulfovibrio gigas (strain ATCC 19364 / DSM 1382 / NCIMB 9332 / VKM B-1759)</name>
    <name type="common">Desulfovibrio gigas</name>
    <dbReference type="NCBI Taxonomy" id="1121448"/>
    <lineage>
        <taxon>Bacteria</taxon>
        <taxon>Pseudomonadati</taxon>
        <taxon>Thermodesulfobacteriota</taxon>
        <taxon>Desulfovibrionia</taxon>
        <taxon>Desulfovibrionales</taxon>
        <taxon>Desulfovibrionaceae</taxon>
        <taxon>Megalodesulfovibrio</taxon>
    </lineage>
</organism>
<dbReference type="InterPro" id="IPR003442">
    <property type="entry name" value="T6A_TsaE"/>
</dbReference>
<evidence type="ECO:0000256" key="2">
    <source>
        <dbReference type="ARBA" id="ARBA00007599"/>
    </source>
</evidence>
<dbReference type="RefSeq" id="WP_021761239.1">
    <property type="nucleotide sequence ID" value="NC_022444.1"/>
</dbReference>
<protein>
    <recommendedName>
        <fullName evidence="3">tRNA threonylcarbamoyladenosine biosynthesis protein TsaE</fullName>
    </recommendedName>
    <alternativeName>
        <fullName evidence="10">t(6)A37 threonylcarbamoyladenosine biosynthesis protein TsaE</fullName>
    </alternativeName>
</protein>
<dbReference type="NCBIfam" id="TIGR00150">
    <property type="entry name" value="T6A_YjeE"/>
    <property type="match status" value="1"/>
</dbReference>
<dbReference type="PANTHER" id="PTHR33540">
    <property type="entry name" value="TRNA THREONYLCARBAMOYLADENOSINE BIOSYNTHESIS PROTEIN TSAE"/>
    <property type="match status" value="1"/>
</dbReference>
<name>T2GDI8_MEGG1</name>
<dbReference type="HOGENOM" id="CLU_087829_3_2_7"/>
<proteinExistence type="inferred from homology"/>
<gene>
    <name evidence="11" type="ORF">DGI_2500</name>
</gene>
<dbReference type="InterPro" id="IPR027417">
    <property type="entry name" value="P-loop_NTPase"/>
</dbReference>
<dbReference type="GO" id="GO:0005524">
    <property type="term" value="F:ATP binding"/>
    <property type="evidence" value="ECO:0007669"/>
    <property type="project" value="UniProtKB-KW"/>
</dbReference>
<evidence type="ECO:0000256" key="10">
    <source>
        <dbReference type="ARBA" id="ARBA00032441"/>
    </source>
</evidence>
<dbReference type="PANTHER" id="PTHR33540:SF2">
    <property type="entry name" value="TRNA THREONYLCARBAMOYLADENOSINE BIOSYNTHESIS PROTEIN TSAE"/>
    <property type="match status" value="1"/>
</dbReference>
<dbReference type="eggNOG" id="COG0802">
    <property type="taxonomic scope" value="Bacteria"/>
</dbReference>
<keyword evidence="5" id="KW-0819">tRNA processing</keyword>
<dbReference type="Gene3D" id="3.40.50.300">
    <property type="entry name" value="P-loop containing nucleotide triphosphate hydrolases"/>
    <property type="match status" value="1"/>
</dbReference>
<comment type="similarity">
    <text evidence="2">Belongs to the TsaE family.</text>
</comment>
<dbReference type="AlphaFoldDB" id="T2GDI8"/>
<keyword evidence="6" id="KW-0479">Metal-binding</keyword>
<dbReference type="EMBL" id="CP006585">
    <property type="protein sequence ID" value="AGW14239.1"/>
    <property type="molecule type" value="Genomic_DNA"/>
</dbReference>
<dbReference type="SUPFAM" id="SSF52540">
    <property type="entry name" value="P-loop containing nucleoside triphosphate hydrolases"/>
    <property type="match status" value="1"/>
</dbReference>
<evidence type="ECO:0000313" key="12">
    <source>
        <dbReference type="Proteomes" id="UP000016587"/>
    </source>
</evidence>
<accession>T2GDI8</accession>
<evidence type="ECO:0000256" key="6">
    <source>
        <dbReference type="ARBA" id="ARBA00022723"/>
    </source>
</evidence>
<evidence type="ECO:0000256" key="4">
    <source>
        <dbReference type="ARBA" id="ARBA00022490"/>
    </source>
</evidence>
<keyword evidence="8" id="KW-0067">ATP-binding</keyword>
<dbReference type="GO" id="GO:0002949">
    <property type="term" value="P:tRNA threonylcarbamoyladenosine modification"/>
    <property type="evidence" value="ECO:0007669"/>
    <property type="project" value="InterPro"/>
</dbReference>
<keyword evidence="12" id="KW-1185">Reference proteome</keyword>
<sequence length="162" mass="16911">MSAHLPDEAALLACGRAVGHALAGMPNPPALLLSGELGAGKTTFTRGLVHGMPGGELAQVASPSFTLMNCYPTRPPVAHIDCYRLEPEAAAAVIPDLVDEAGPGALAVIEWIERLPRTAWPDPALHFQWIDVAQGRRFTVNALGCALPLSVASALAPWHPGA</sequence>
<evidence type="ECO:0000256" key="5">
    <source>
        <dbReference type="ARBA" id="ARBA00022694"/>
    </source>
</evidence>